<dbReference type="SMART" id="SM00717">
    <property type="entry name" value="SANT"/>
    <property type="match status" value="1"/>
</dbReference>
<gene>
    <name evidence="3" type="primary">LOC111117586</name>
</gene>
<dbReference type="KEGG" id="cvn:111117586"/>
<evidence type="ECO:0000313" key="3">
    <source>
        <dbReference type="RefSeq" id="XP_022312447.1"/>
    </source>
</evidence>
<dbReference type="PANTHER" id="PTHR21411">
    <property type="entry name" value="APONTIC"/>
    <property type="match status" value="1"/>
</dbReference>
<dbReference type="Gene3D" id="1.10.10.60">
    <property type="entry name" value="Homeodomain-like"/>
    <property type="match status" value="1"/>
</dbReference>
<reference evidence="3" key="1">
    <citation type="submission" date="2025-08" db="UniProtKB">
        <authorList>
            <consortium name="RefSeq"/>
        </authorList>
    </citation>
    <scope>IDENTIFICATION</scope>
    <source>
        <tissue evidence="3">Whole sample</tissue>
    </source>
</reference>
<evidence type="ECO:0000313" key="2">
    <source>
        <dbReference type="Proteomes" id="UP000694844"/>
    </source>
</evidence>
<dbReference type="InterPro" id="IPR028002">
    <property type="entry name" value="Myb_DNA-bind_5"/>
</dbReference>
<protein>
    <submittedName>
        <fullName evidence="3">Uncharacterized protein LOC111117586</fullName>
    </submittedName>
</protein>
<dbReference type="RefSeq" id="XP_022312447.1">
    <property type="nucleotide sequence ID" value="XM_022456739.1"/>
</dbReference>
<dbReference type="PANTHER" id="PTHR21411:SF0">
    <property type="entry name" value="REGULATORY PROTEIN ZESTE"/>
    <property type="match status" value="1"/>
</dbReference>
<proteinExistence type="predicted"/>
<dbReference type="GeneID" id="111117586"/>
<organism evidence="2 3">
    <name type="scientific">Crassostrea virginica</name>
    <name type="common">Eastern oyster</name>
    <dbReference type="NCBI Taxonomy" id="6565"/>
    <lineage>
        <taxon>Eukaryota</taxon>
        <taxon>Metazoa</taxon>
        <taxon>Spiralia</taxon>
        <taxon>Lophotrochozoa</taxon>
        <taxon>Mollusca</taxon>
        <taxon>Bivalvia</taxon>
        <taxon>Autobranchia</taxon>
        <taxon>Pteriomorphia</taxon>
        <taxon>Ostreida</taxon>
        <taxon>Ostreoidea</taxon>
        <taxon>Ostreidae</taxon>
        <taxon>Crassostrea</taxon>
    </lineage>
</organism>
<evidence type="ECO:0000259" key="1">
    <source>
        <dbReference type="SMART" id="SM00717"/>
    </source>
</evidence>
<dbReference type="Pfam" id="PF13873">
    <property type="entry name" value="Myb_DNA-bind_5"/>
    <property type="match status" value="1"/>
</dbReference>
<dbReference type="InterPro" id="IPR001005">
    <property type="entry name" value="SANT/Myb"/>
</dbReference>
<dbReference type="Proteomes" id="UP000694844">
    <property type="component" value="Chromosome 10"/>
</dbReference>
<dbReference type="AlphaFoldDB" id="A0A8B8C9L7"/>
<sequence>MNEEIKGKSVRNRGKNFDTREIQLLTELVEKNIEIINSKFSNTVTNEKKKKIWENITIQINALGVANRTAKEIKTKWINMHQTAKKEYSEDKLYRRQTGGGPCPKPVSSISEKIVDLFKGSPSFDGLSGFETQSDVPPINSPNTVNLLSDLLVTTEQQENNSYMGLRVIEVEQSGAEDTTTTSNVPQSTESTRFFCPPAKKPKIKPDDVTRMQYEVLKQQKKKLEEQTVYYHLMNKKLRMEMGLPNED</sequence>
<dbReference type="OrthoDB" id="10046272at2759"/>
<accession>A0A8B8C9L7</accession>
<feature type="domain" description="Myb-like" evidence="1">
    <location>
        <begin position="13"/>
        <end position="83"/>
    </location>
</feature>
<keyword evidence="2" id="KW-1185">Reference proteome</keyword>
<name>A0A8B8C9L7_CRAVI</name>